<evidence type="ECO:0000313" key="3">
    <source>
        <dbReference type="Proteomes" id="UP001190700"/>
    </source>
</evidence>
<protein>
    <submittedName>
        <fullName evidence="2">Uncharacterized protein</fullName>
    </submittedName>
</protein>
<sequence length="270" mass="29616">MLRCAGDGGYLMAAGAGRARPAASAKAASHSHGHSTVIFISVATKSSVSHHHDHHPTFDIALVPKISELLHCDTLLLLKNERLLRISCKANLCNNNRLIKMNQGTKLPHWMSEEEKLKYRDHPNSNTNSSMKTAKRQGDVIAVAHDVQKTGYKANNAYGAKAIFEDETTTAYHSSTVQKVGDADKKKLMPYHMNASRNRPGETLSNTVGRRFHPARNSSQVMLRDGDPDSLSAPKTTTQVYSDINHNVVGLGNQGISSDVARLVHAKQHR</sequence>
<keyword evidence="3" id="KW-1185">Reference proteome</keyword>
<organism evidence="2 3">
    <name type="scientific">Cymbomonas tetramitiformis</name>
    <dbReference type="NCBI Taxonomy" id="36881"/>
    <lineage>
        <taxon>Eukaryota</taxon>
        <taxon>Viridiplantae</taxon>
        <taxon>Chlorophyta</taxon>
        <taxon>Pyramimonadophyceae</taxon>
        <taxon>Pyramimonadales</taxon>
        <taxon>Pyramimonadaceae</taxon>
        <taxon>Cymbomonas</taxon>
    </lineage>
</organism>
<gene>
    <name evidence="2" type="ORF">CYMTET_48628</name>
</gene>
<proteinExistence type="predicted"/>
<dbReference type="Proteomes" id="UP001190700">
    <property type="component" value="Unassembled WGS sequence"/>
</dbReference>
<dbReference type="EMBL" id="LGRX02033354">
    <property type="protein sequence ID" value="KAK3241624.1"/>
    <property type="molecule type" value="Genomic_DNA"/>
</dbReference>
<dbReference type="AlphaFoldDB" id="A0AAE0BTH6"/>
<name>A0AAE0BTH6_9CHLO</name>
<evidence type="ECO:0000256" key="1">
    <source>
        <dbReference type="SAM" id="MobiDB-lite"/>
    </source>
</evidence>
<reference evidence="2 3" key="1">
    <citation type="journal article" date="2015" name="Genome Biol. Evol.">
        <title>Comparative Genomics of a Bacterivorous Green Alga Reveals Evolutionary Causalities and Consequences of Phago-Mixotrophic Mode of Nutrition.</title>
        <authorList>
            <person name="Burns J.A."/>
            <person name="Paasch A."/>
            <person name="Narechania A."/>
            <person name="Kim E."/>
        </authorList>
    </citation>
    <scope>NUCLEOTIDE SEQUENCE [LARGE SCALE GENOMIC DNA]</scope>
    <source>
        <strain evidence="2 3">PLY_AMNH</strain>
    </source>
</reference>
<comment type="caution">
    <text evidence="2">The sequence shown here is derived from an EMBL/GenBank/DDBJ whole genome shotgun (WGS) entry which is preliminary data.</text>
</comment>
<evidence type="ECO:0000313" key="2">
    <source>
        <dbReference type="EMBL" id="KAK3241624.1"/>
    </source>
</evidence>
<accession>A0AAE0BTH6</accession>
<feature type="region of interest" description="Disordered" evidence="1">
    <location>
        <begin position="215"/>
        <end position="235"/>
    </location>
</feature>